<dbReference type="RefSeq" id="XP_024337882.1">
    <property type="nucleotide sequence ID" value="XM_024479267.1"/>
</dbReference>
<sequence length="389" mass="41445">MRSRPFRFVLALDAAKPTQNNVPAATPSTYHEEATTKHRLPHFLTVMDNSVKVIAVQPCCEAQAEGQSERTATGDETHNGKARLTSKGSKLPLEERARDHTATIADNVDEEAGVASKVRTYASAGVKRAGKVANIPCKIEPSNTTVMDNSTTATAGIVVEHGGCGVYIADQSHEREAREVDAASHVFVDPGRAEVTSTVVGALIIEATSNEAVAVETVLSEIVIGRGHHEGNVVAADTSDEQEARGVGCGWTEKCLQYSGRAIRAAKLKAIEGDINMTSTFIGLVAGAVQQFSNPPLRSDIIAFTIFTLGIIFYMPPRRKGPMIAVIVCLVAQAWKLGTAVGVALLLLCSAKLAVVLRMLPGGTSVDNIYLFHDGYVGSIDDRVLLQTQ</sequence>
<dbReference type="GeneID" id="36324217"/>
<dbReference type="OrthoDB" id="10303422at2759"/>
<gene>
    <name evidence="2" type="ORF">POSPLADRAFT_1047360</name>
</gene>
<dbReference type="AlphaFoldDB" id="A0A1X6MXK2"/>
<protein>
    <submittedName>
        <fullName evidence="2">Uncharacterized protein</fullName>
    </submittedName>
</protein>
<name>A0A1X6MXK2_9APHY</name>
<keyword evidence="3" id="KW-1185">Reference proteome</keyword>
<reference evidence="2 3" key="1">
    <citation type="submission" date="2017-04" db="EMBL/GenBank/DDBJ databases">
        <title>Genome Sequence of the Model Brown-Rot Fungus Postia placenta SB12.</title>
        <authorList>
            <consortium name="DOE Joint Genome Institute"/>
            <person name="Gaskell J."/>
            <person name="Kersten P."/>
            <person name="Larrondo L.F."/>
            <person name="Canessa P."/>
            <person name="Martinez D."/>
            <person name="Hibbett D."/>
            <person name="Schmoll M."/>
            <person name="Kubicek C.P."/>
            <person name="Martinez A.T."/>
            <person name="Yadav J."/>
            <person name="Master E."/>
            <person name="Magnuson J.K."/>
            <person name="James T."/>
            <person name="Yaver D."/>
            <person name="Berka R."/>
            <person name="Labutti K."/>
            <person name="Lipzen A."/>
            <person name="Aerts A."/>
            <person name="Barry K."/>
            <person name="Henrissat B."/>
            <person name="Blanchette R."/>
            <person name="Grigoriev I."/>
            <person name="Cullen D."/>
        </authorList>
    </citation>
    <scope>NUCLEOTIDE SEQUENCE [LARGE SCALE GENOMIC DNA]</scope>
    <source>
        <strain evidence="2 3">MAD-698-R-SB12</strain>
    </source>
</reference>
<evidence type="ECO:0000313" key="2">
    <source>
        <dbReference type="EMBL" id="OSX61088.1"/>
    </source>
</evidence>
<proteinExistence type="predicted"/>
<organism evidence="2 3">
    <name type="scientific">Postia placenta MAD-698-R-SB12</name>
    <dbReference type="NCBI Taxonomy" id="670580"/>
    <lineage>
        <taxon>Eukaryota</taxon>
        <taxon>Fungi</taxon>
        <taxon>Dikarya</taxon>
        <taxon>Basidiomycota</taxon>
        <taxon>Agaricomycotina</taxon>
        <taxon>Agaricomycetes</taxon>
        <taxon>Polyporales</taxon>
        <taxon>Adustoporiaceae</taxon>
        <taxon>Rhodonia</taxon>
    </lineage>
</organism>
<accession>A0A1X6MXK2</accession>
<evidence type="ECO:0000313" key="3">
    <source>
        <dbReference type="Proteomes" id="UP000194127"/>
    </source>
</evidence>
<feature type="region of interest" description="Disordered" evidence="1">
    <location>
        <begin position="64"/>
        <end position="87"/>
    </location>
</feature>
<evidence type="ECO:0000256" key="1">
    <source>
        <dbReference type="SAM" id="MobiDB-lite"/>
    </source>
</evidence>
<dbReference type="EMBL" id="KZ110599">
    <property type="protein sequence ID" value="OSX61088.1"/>
    <property type="molecule type" value="Genomic_DNA"/>
</dbReference>
<dbReference type="Proteomes" id="UP000194127">
    <property type="component" value="Unassembled WGS sequence"/>
</dbReference>